<dbReference type="PANTHER" id="PTHR35532">
    <property type="entry name" value="SIMILAR TO POLYHYDROXYALKANOATE DEPOLYMERASE"/>
    <property type="match status" value="1"/>
</dbReference>
<keyword evidence="3" id="KW-1185">Reference proteome</keyword>
<dbReference type="STRING" id="1513896.SAMN05660841_03529"/>
<dbReference type="EMBL" id="FUZF01000019">
    <property type="protein sequence ID" value="SKB99982.1"/>
    <property type="molecule type" value="Genomic_DNA"/>
</dbReference>
<dbReference type="Pfam" id="PF06452">
    <property type="entry name" value="CBM9_1"/>
    <property type="match status" value="1"/>
</dbReference>
<dbReference type="AlphaFoldDB" id="A0A1T5FV20"/>
<organism evidence="2 3">
    <name type="scientific">Sphingobacterium nematocida</name>
    <dbReference type="NCBI Taxonomy" id="1513896"/>
    <lineage>
        <taxon>Bacteria</taxon>
        <taxon>Pseudomonadati</taxon>
        <taxon>Bacteroidota</taxon>
        <taxon>Sphingobacteriia</taxon>
        <taxon>Sphingobacteriales</taxon>
        <taxon>Sphingobacteriaceae</taxon>
        <taxon>Sphingobacterium</taxon>
    </lineage>
</organism>
<dbReference type="SUPFAM" id="SSF49344">
    <property type="entry name" value="CBD9-like"/>
    <property type="match status" value="1"/>
</dbReference>
<proteinExistence type="predicted"/>
<accession>A0A1T5FV20</accession>
<dbReference type="Gene3D" id="2.60.40.1190">
    <property type="match status" value="1"/>
</dbReference>
<protein>
    <submittedName>
        <fullName evidence="2">Carbohydrate family 9 binding domain-like</fullName>
    </submittedName>
</protein>
<dbReference type="OrthoDB" id="9786766at2"/>
<evidence type="ECO:0000313" key="3">
    <source>
        <dbReference type="Proteomes" id="UP000190150"/>
    </source>
</evidence>
<reference evidence="3" key="1">
    <citation type="submission" date="2017-02" db="EMBL/GenBank/DDBJ databases">
        <authorList>
            <person name="Varghese N."/>
            <person name="Submissions S."/>
        </authorList>
    </citation>
    <scope>NUCLEOTIDE SEQUENCE [LARGE SCALE GENOMIC DNA]</scope>
    <source>
        <strain evidence="3">DSM 24091</strain>
    </source>
</reference>
<gene>
    <name evidence="2" type="ORF">SAMN05660841_03529</name>
</gene>
<dbReference type="GO" id="GO:0016052">
    <property type="term" value="P:carbohydrate catabolic process"/>
    <property type="evidence" value="ECO:0007669"/>
    <property type="project" value="InterPro"/>
</dbReference>
<dbReference type="CDD" id="cd09620">
    <property type="entry name" value="CBM9_like_3"/>
    <property type="match status" value="1"/>
</dbReference>
<evidence type="ECO:0000313" key="2">
    <source>
        <dbReference type="EMBL" id="SKB99982.1"/>
    </source>
</evidence>
<dbReference type="GO" id="GO:0004553">
    <property type="term" value="F:hydrolase activity, hydrolyzing O-glycosyl compounds"/>
    <property type="evidence" value="ECO:0007669"/>
    <property type="project" value="InterPro"/>
</dbReference>
<dbReference type="PANTHER" id="PTHR35532:SF5">
    <property type="entry name" value="CARBOHYDRATE-BINDING DOMAIN-CONTAINING PROTEIN"/>
    <property type="match status" value="1"/>
</dbReference>
<feature type="domain" description="Carbohydrate-binding" evidence="1">
    <location>
        <begin position="48"/>
        <end position="199"/>
    </location>
</feature>
<sequence length="368" mass="42847">MLKPFYTLIAFLTIGAYTYGQENLAQILNMQSSPKIYAAKKTQEPILIDGIANEAAWEEALWSDDFVDIEGNIKPKPRFDTKVKMLWDDKYLYIYAQLEEPHIWGTLTEHDAIIYHDNDFEVFIKPSEHQSLYYEIEVNALNTIMDLMMAKPYRLGGEAIMHWDVKNLKSAVHIEGTLNNPNDIDQYWSVEMAIPFTSISSFGRTSTPKVNDFWHINFSRVQWQHSIQNGQYKRKVENGKRLAEDNWVWSPIGIINMHYPEKWGYIQFTDNVKTNDLAKSHRIEQVAWDIYYLQQLYSQSTRAKYSGKLESLPGFDKVLKSKMAGIKHTITINKSKTLYKIELTDTNNHLKVTIDNFGNYTISDEISM</sequence>
<dbReference type="InterPro" id="IPR010502">
    <property type="entry name" value="Carb-bd_dom_fam9"/>
</dbReference>
<dbReference type="RefSeq" id="WP_079645111.1">
    <property type="nucleotide sequence ID" value="NZ_FUZF01000019.1"/>
</dbReference>
<name>A0A1T5FV20_9SPHI</name>
<evidence type="ECO:0000259" key="1">
    <source>
        <dbReference type="Pfam" id="PF06452"/>
    </source>
</evidence>
<dbReference type="GO" id="GO:0030246">
    <property type="term" value="F:carbohydrate binding"/>
    <property type="evidence" value="ECO:0007669"/>
    <property type="project" value="InterPro"/>
</dbReference>
<dbReference type="Proteomes" id="UP000190150">
    <property type="component" value="Unassembled WGS sequence"/>
</dbReference>